<dbReference type="EC" id="3.4.23.-" evidence="1"/>
<feature type="transmembrane region" description="Helical" evidence="3">
    <location>
        <begin position="90"/>
        <end position="109"/>
    </location>
</feature>
<dbReference type="InterPro" id="IPR005081">
    <property type="entry name" value="SpoIIGA"/>
</dbReference>
<reference evidence="4" key="1">
    <citation type="submission" date="2020-10" db="EMBL/GenBank/DDBJ databases">
        <authorList>
            <person name="Gilroy R."/>
        </authorList>
    </citation>
    <scope>NUCLEOTIDE SEQUENCE</scope>
    <source>
        <strain evidence="4">E3-2379</strain>
    </source>
</reference>
<dbReference type="Pfam" id="PF03419">
    <property type="entry name" value="Peptidase_U4"/>
    <property type="match status" value="1"/>
</dbReference>
<dbReference type="GO" id="GO:0004190">
    <property type="term" value="F:aspartic-type endopeptidase activity"/>
    <property type="evidence" value="ECO:0007669"/>
    <property type="project" value="UniProtKB-KW"/>
</dbReference>
<dbReference type="Proteomes" id="UP000823618">
    <property type="component" value="Unassembled WGS sequence"/>
</dbReference>
<dbReference type="GO" id="GO:0005886">
    <property type="term" value="C:plasma membrane"/>
    <property type="evidence" value="ECO:0007669"/>
    <property type="project" value="UniProtKB-SubCell"/>
</dbReference>
<comment type="function">
    <text evidence="1">Probable aspartic protease that is responsible for the proteolytic cleavage of the RNA polymerase sigma E factor (SigE/spoIIGB) to yield the active peptide in the mother cell during sporulation. Responds to a signal from the forespore that is triggered by the extracellular signal protein SpoIIR.</text>
</comment>
<reference evidence="4" key="2">
    <citation type="journal article" date="2021" name="PeerJ">
        <title>Extensive microbial diversity within the chicken gut microbiome revealed by metagenomics and culture.</title>
        <authorList>
            <person name="Gilroy R."/>
            <person name="Ravi A."/>
            <person name="Getino M."/>
            <person name="Pursley I."/>
            <person name="Horton D.L."/>
            <person name="Alikhan N.F."/>
            <person name="Baker D."/>
            <person name="Gharbi K."/>
            <person name="Hall N."/>
            <person name="Watson M."/>
            <person name="Adriaenssens E.M."/>
            <person name="Foster-Nyarko E."/>
            <person name="Jarju S."/>
            <person name="Secka A."/>
            <person name="Antonio M."/>
            <person name="Oren A."/>
            <person name="Chaudhuri R.R."/>
            <person name="La Ragione R."/>
            <person name="Hildebrand F."/>
            <person name="Pallen M.J."/>
        </authorList>
    </citation>
    <scope>NUCLEOTIDE SEQUENCE</scope>
    <source>
        <strain evidence="4">E3-2379</strain>
    </source>
</reference>
<keyword evidence="1" id="KW-0749">Sporulation</keyword>
<keyword evidence="1" id="KW-1003">Cell membrane</keyword>
<keyword evidence="3" id="KW-0812">Transmembrane</keyword>
<keyword evidence="1 3" id="KW-0472">Membrane</keyword>
<protein>
    <recommendedName>
        <fullName evidence="1">Sporulation sigma-E factor-processing peptidase</fullName>
        <ecNumber evidence="1">3.4.23.-</ecNumber>
    </recommendedName>
    <alternativeName>
        <fullName evidence="1">Membrane-associated aspartic protease</fullName>
    </alternativeName>
    <alternativeName>
        <fullName evidence="1">Stage II sporulation protein GA</fullName>
    </alternativeName>
</protein>
<feature type="transmembrane region" description="Helical" evidence="3">
    <location>
        <begin position="6"/>
        <end position="25"/>
    </location>
</feature>
<dbReference type="AlphaFoldDB" id="A0A9D9HY06"/>
<dbReference type="PIRSF" id="PIRSF018571">
    <property type="entry name" value="SpoIIGA"/>
    <property type="match status" value="1"/>
</dbReference>
<organism evidence="4 5">
    <name type="scientific">Candidatus Scybalomonas excrementavium</name>
    <dbReference type="NCBI Taxonomy" id="2840943"/>
    <lineage>
        <taxon>Bacteria</taxon>
        <taxon>Bacillati</taxon>
        <taxon>Bacillota</taxon>
        <taxon>Clostridia</taxon>
        <taxon>Lachnospirales</taxon>
        <taxon>Lachnospiraceae</taxon>
        <taxon>Lachnospiraceae incertae sedis</taxon>
        <taxon>Candidatus Scybalomonas</taxon>
    </lineage>
</organism>
<name>A0A9D9HY06_9FIRM</name>
<dbReference type="GO" id="GO:0006508">
    <property type="term" value="P:proteolysis"/>
    <property type="evidence" value="ECO:0007669"/>
    <property type="project" value="UniProtKB-KW"/>
</dbReference>
<feature type="transmembrane region" description="Helical" evidence="3">
    <location>
        <begin position="60"/>
        <end position="78"/>
    </location>
</feature>
<evidence type="ECO:0000256" key="2">
    <source>
        <dbReference type="PIRSR" id="PIRSR018571-1"/>
    </source>
</evidence>
<keyword evidence="1" id="KW-0064">Aspartyl protease</keyword>
<dbReference type="EMBL" id="JADIML010000018">
    <property type="protein sequence ID" value="MBO8462412.1"/>
    <property type="molecule type" value="Genomic_DNA"/>
</dbReference>
<dbReference type="GO" id="GO:0030435">
    <property type="term" value="P:sporulation resulting in formation of a cellular spore"/>
    <property type="evidence" value="ECO:0007669"/>
    <property type="project" value="UniProtKB-KW"/>
</dbReference>
<evidence type="ECO:0000256" key="1">
    <source>
        <dbReference type="PIRNR" id="PIRNR018571"/>
    </source>
</evidence>
<evidence type="ECO:0000256" key="3">
    <source>
        <dbReference type="SAM" id="Phobius"/>
    </source>
</evidence>
<evidence type="ECO:0000313" key="4">
    <source>
        <dbReference type="EMBL" id="MBO8462412.1"/>
    </source>
</evidence>
<comment type="similarity">
    <text evidence="1">Belongs to the peptidase U4 family.</text>
</comment>
<comment type="caution">
    <text evidence="4">The sequence shown here is derived from an EMBL/GenBank/DDBJ whole genome shotgun (WGS) entry which is preliminary data.</text>
</comment>
<dbReference type="GO" id="GO:0030436">
    <property type="term" value="P:asexual sporulation"/>
    <property type="evidence" value="ECO:0007669"/>
    <property type="project" value="InterPro"/>
</dbReference>
<feature type="transmembrane region" description="Helical" evidence="3">
    <location>
        <begin position="37"/>
        <end position="54"/>
    </location>
</feature>
<keyword evidence="1" id="KW-0645">Protease</keyword>
<proteinExistence type="inferred from homology"/>
<feature type="transmembrane region" description="Helical" evidence="3">
    <location>
        <begin position="129"/>
        <end position="149"/>
    </location>
</feature>
<comment type="subcellular location">
    <subcellularLocation>
        <location evidence="1">Cell membrane</location>
    </subcellularLocation>
</comment>
<accession>A0A9D9HY06</accession>
<keyword evidence="1" id="KW-0378">Hydrolase</keyword>
<evidence type="ECO:0000313" key="5">
    <source>
        <dbReference type="Proteomes" id="UP000823618"/>
    </source>
</evidence>
<keyword evidence="3" id="KW-1133">Transmembrane helix</keyword>
<sequence length="306" mass="35256">MTVYLDVLFIINVGMDFLMLTLLSNIFGYQGNIRRRILASILGGGLACISFIIWPYQRGIGQIVLSCFISGIMLLVAYGSYDLRSLCKRFFCLYLIVYGFGGVLTWILKETKGGYYFILLMKTTSIRNLYFKSFLFISVGVFLLLFLLFSTGKVVREEQQFLYPISLVIGKKTIHTIGFLDTGNRLREPVTKKAVLVIEFHSVYAALNTSLATWLERYFERSQDEKKKIEVEEKVPEEIYWIPFSSVGKKAGQLPAILCDSVFLDKKPVIEEKEVYLAITNQRLSPTREYFLLLHTDLWKETKNKK</sequence>
<feature type="active site" evidence="2">
    <location>
        <position position="181"/>
    </location>
</feature>
<gene>
    <name evidence="4" type="ORF">IAC13_00600</name>
</gene>